<evidence type="ECO:0000313" key="4">
    <source>
        <dbReference type="Proteomes" id="UP000494117"/>
    </source>
</evidence>
<name>A0A6S7BZ19_9BURK</name>
<dbReference type="Gene3D" id="3.40.50.10540">
    <property type="entry name" value="Crotonobetainyl-coa:carnitine coa-transferase, domain 1"/>
    <property type="match status" value="1"/>
</dbReference>
<dbReference type="AlphaFoldDB" id="A0A6S7BZ19"/>
<dbReference type="InterPro" id="IPR023606">
    <property type="entry name" value="CoA-Trfase_III_dom_1_sf"/>
</dbReference>
<gene>
    <name evidence="3" type="primary">uctC_4</name>
    <name evidence="3" type="ORF">LMG26858_00330</name>
</gene>
<dbReference type="InterPro" id="IPR003673">
    <property type="entry name" value="CoA-Trfase_fam_III"/>
</dbReference>
<dbReference type="SUPFAM" id="SSF89796">
    <property type="entry name" value="CoA-transferase family III (CaiB/BaiF)"/>
    <property type="match status" value="1"/>
</dbReference>
<dbReference type="EC" id="2.8.3.19" evidence="3"/>
<reference evidence="3 4" key="1">
    <citation type="submission" date="2020-04" db="EMBL/GenBank/DDBJ databases">
        <authorList>
            <person name="De Canck E."/>
        </authorList>
    </citation>
    <scope>NUCLEOTIDE SEQUENCE [LARGE SCALE GENOMIC DNA]</scope>
    <source>
        <strain evidence="3 4">LMG 26858</strain>
    </source>
</reference>
<dbReference type="EMBL" id="CADILG010000002">
    <property type="protein sequence ID" value="CAB3823821.1"/>
    <property type="molecule type" value="Genomic_DNA"/>
</dbReference>
<evidence type="ECO:0000313" key="3">
    <source>
        <dbReference type="EMBL" id="CAB3823821.1"/>
    </source>
</evidence>
<dbReference type="Pfam" id="PF02515">
    <property type="entry name" value="CoA_transf_3"/>
    <property type="match status" value="1"/>
</dbReference>
<dbReference type="PANTHER" id="PTHR48207:SF3">
    <property type="entry name" value="SUCCINATE--HYDROXYMETHYLGLUTARATE COA-TRANSFERASE"/>
    <property type="match status" value="1"/>
</dbReference>
<keyword evidence="1 3" id="KW-0808">Transferase</keyword>
<evidence type="ECO:0000256" key="2">
    <source>
        <dbReference type="SAM" id="MobiDB-lite"/>
    </source>
</evidence>
<evidence type="ECO:0000256" key="1">
    <source>
        <dbReference type="ARBA" id="ARBA00022679"/>
    </source>
</evidence>
<dbReference type="InterPro" id="IPR050483">
    <property type="entry name" value="CoA-transferase_III_domain"/>
</dbReference>
<accession>A0A6S7BZ19</accession>
<proteinExistence type="predicted"/>
<organism evidence="3 4">
    <name type="scientific">Achromobacter anxifer</name>
    <dbReference type="NCBI Taxonomy" id="1287737"/>
    <lineage>
        <taxon>Bacteria</taxon>
        <taxon>Pseudomonadati</taxon>
        <taxon>Pseudomonadota</taxon>
        <taxon>Betaproteobacteria</taxon>
        <taxon>Burkholderiales</taxon>
        <taxon>Alcaligenaceae</taxon>
        <taxon>Achromobacter</taxon>
    </lineage>
</organism>
<protein>
    <submittedName>
        <fullName evidence="3">Acetyl-CoA:oxalate CoA-transferase</fullName>
        <ecNumber evidence="3">2.8.3.19</ecNumber>
    </submittedName>
</protein>
<keyword evidence="4" id="KW-1185">Reference proteome</keyword>
<dbReference type="Proteomes" id="UP000494117">
    <property type="component" value="Unassembled WGS sequence"/>
</dbReference>
<dbReference type="PANTHER" id="PTHR48207">
    <property type="entry name" value="SUCCINATE--HYDROXYMETHYLGLUTARATE COA-TRANSFERASE"/>
    <property type="match status" value="1"/>
</dbReference>
<dbReference type="RefSeq" id="WP_246302359.1">
    <property type="nucleotide sequence ID" value="NZ_CADILG010000002.1"/>
</dbReference>
<dbReference type="GO" id="GO:0008410">
    <property type="term" value="F:CoA-transferase activity"/>
    <property type="evidence" value="ECO:0007669"/>
    <property type="project" value="TreeGrafter"/>
</dbReference>
<dbReference type="InterPro" id="IPR044855">
    <property type="entry name" value="CoA-Trfase_III_dom3_sf"/>
</dbReference>
<dbReference type="Gene3D" id="3.30.1540.10">
    <property type="entry name" value="formyl-coa transferase, domain 3"/>
    <property type="match status" value="1"/>
</dbReference>
<feature type="region of interest" description="Disordered" evidence="2">
    <location>
        <begin position="408"/>
        <end position="443"/>
    </location>
</feature>
<sequence>MGALSHLRVLDLSRVLAGPWASQLLADLGAEVIKIERPGLGDDTRGWGPPWIDDPQWGDVAQSAYFAGVNRNKKSVAVDIATPDGQRLVAALAVQCDVLIENFKVGGLRAYGLDYDTLKRSHPGLVYCSITGFGQDGPYAGRPGYDFLVQGMGGLMSITGRSDGEPGAGPLKVGVALTDILTGLYATAGIQAALAHRDRSGVGQHVDVALLDVQVAALANQAMNFLASGREPSRLGNAHPNIVPYQDFATLDGHIIVTIGNDAQFRRFCGAIGRPDLADDPRYETNTARLAARESLIPQIQAAMARHASAHWLQTLEALAVPCGPINGLADVFADPQVLQRGMRVPMPGAQAGGAELVGNPLHLSATPVEYRSAPPALGAHTEPVLREMLGLAPQALAELRRTGAIAAGSRAVHTTRSDKGDPPWNHPPSKRKIRSGPPGGGC</sequence>